<keyword evidence="2" id="KW-1185">Reference proteome</keyword>
<accession>A0ACA7PDH6</accession>
<evidence type="ECO:0000313" key="1">
    <source>
        <dbReference type="EMBL" id="AHC37927.1"/>
    </source>
</evidence>
<evidence type="ECO:0000313" key="2">
    <source>
        <dbReference type="Proteomes" id="UP000018725"/>
    </source>
</evidence>
<protein>
    <submittedName>
        <fullName evidence="1">Uncharacterized protein</fullName>
    </submittedName>
</protein>
<name>A0ACA7PDH6_9PSED</name>
<dbReference type="EMBL" id="CP006852">
    <property type="protein sequence ID" value="AHC37927.1"/>
    <property type="molecule type" value="Genomic_DNA"/>
</dbReference>
<dbReference type="Proteomes" id="UP000018725">
    <property type="component" value="Chromosome"/>
</dbReference>
<organism evidence="1 2">
    <name type="scientific">Pseudomonas gorinensis</name>
    <dbReference type="NCBI Taxonomy" id="3240790"/>
    <lineage>
        <taxon>Bacteria</taxon>
        <taxon>Pseudomonadati</taxon>
        <taxon>Pseudomonadota</taxon>
        <taxon>Gammaproteobacteria</taxon>
        <taxon>Pseudomonadales</taxon>
        <taxon>Pseudomonadaceae</taxon>
        <taxon>Pseudomonas</taxon>
    </lineage>
</organism>
<reference evidence="1 2" key="1">
    <citation type="journal article" date="2014" name="Genome Announc.">
        <title>Complete Genome Sequence of Pseudomonas sp. Strain TKP, Isolated from a gamma-Hexachlorocyclohexane-Degrading Mixed Culture.</title>
        <authorList>
            <person name="Ohtsubo Y."/>
            <person name="Kishida K."/>
            <person name="Sato T."/>
            <person name="Tabata M."/>
            <person name="Kawasumi T."/>
            <person name="Ogura Y."/>
            <person name="Hayashi T."/>
            <person name="Tsuda M."/>
            <person name="Nagata Y."/>
        </authorList>
    </citation>
    <scope>NUCLEOTIDE SEQUENCE [LARGE SCALE GENOMIC DNA]</scope>
    <source>
        <strain evidence="1 2">TKP</strain>
    </source>
</reference>
<proteinExistence type="predicted"/>
<sequence>MIQKPSHMFFSRGPGSHATPALRNCLAQLLHQYPAFSKVATLCGSAYLLYIAYSIIKSVLAKKTATHSV</sequence>
<gene>
    <name evidence="1" type="ORF">U771_27275</name>
</gene>